<reference evidence="2" key="2">
    <citation type="journal article" date="2015" name="Gigascience">
        <title>Reconstructing a comprehensive transcriptome assembly of a white-pupal translocated strain of the pest fruit fly Bactrocera cucurbitae.</title>
        <authorList>
            <person name="Sim S.B."/>
            <person name="Calla B."/>
            <person name="Hall B."/>
            <person name="DeRego T."/>
            <person name="Geib S.M."/>
        </authorList>
    </citation>
    <scope>NUCLEOTIDE SEQUENCE</scope>
</reference>
<feature type="signal peptide" evidence="1">
    <location>
        <begin position="1"/>
        <end position="17"/>
    </location>
</feature>
<accession>A0A0A1WMX4</accession>
<feature type="chain" id="PRO_5001993935" evidence="1">
    <location>
        <begin position="18"/>
        <end position="108"/>
    </location>
</feature>
<name>A0A0A1WMX4_ZEUCU</name>
<dbReference type="EMBL" id="GBXI01014467">
    <property type="protein sequence ID" value="JAC99824.1"/>
    <property type="molecule type" value="Transcribed_RNA"/>
</dbReference>
<evidence type="ECO:0000313" key="2">
    <source>
        <dbReference type="EMBL" id="JAC99824.1"/>
    </source>
</evidence>
<dbReference type="AlphaFoldDB" id="A0A0A1WMX4"/>
<evidence type="ECO:0000256" key="1">
    <source>
        <dbReference type="SAM" id="SignalP"/>
    </source>
</evidence>
<organism evidence="2">
    <name type="scientific">Zeugodacus cucurbitae</name>
    <name type="common">Melon fruit fly</name>
    <name type="synonym">Bactrocera cucurbitae</name>
    <dbReference type="NCBI Taxonomy" id="28588"/>
    <lineage>
        <taxon>Eukaryota</taxon>
        <taxon>Metazoa</taxon>
        <taxon>Ecdysozoa</taxon>
        <taxon>Arthropoda</taxon>
        <taxon>Hexapoda</taxon>
        <taxon>Insecta</taxon>
        <taxon>Pterygota</taxon>
        <taxon>Neoptera</taxon>
        <taxon>Endopterygota</taxon>
        <taxon>Diptera</taxon>
        <taxon>Brachycera</taxon>
        <taxon>Muscomorpha</taxon>
        <taxon>Tephritoidea</taxon>
        <taxon>Tephritidae</taxon>
        <taxon>Zeugodacus</taxon>
        <taxon>Zeugodacus</taxon>
    </lineage>
</organism>
<reference evidence="2" key="1">
    <citation type="submission" date="2014-11" db="EMBL/GenBank/DDBJ databases">
        <authorList>
            <person name="Geib S."/>
        </authorList>
    </citation>
    <scope>NUCLEOTIDE SEQUENCE</scope>
</reference>
<keyword evidence="1" id="KW-0732">Signal</keyword>
<gene>
    <name evidence="2" type="primary">Asx_1</name>
    <name evidence="2" type="ORF">g.5526</name>
</gene>
<sequence length="108" mass="12326">MKFHILFAFSLLQICLTQQHYGGNQYLIYYNNLPMGIVPIQIVPMSYTAGVQPQAVNTPNGNAAQATATNQQKYGIFNKAFAVAIPKIRYNYQPVRSDFRRRIIFHSN</sequence>
<proteinExistence type="predicted"/>
<protein>
    <submittedName>
        <fullName evidence="2">Polycomb protein Asx</fullName>
    </submittedName>
</protein>